<dbReference type="InterPro" id="IPR000914">
    <property type="entry name" value="SBP_5_dom"/>
</dbReference>
<comment type="caution">
    <text evidence="4">The sequence shown here is derived from an EMBL/GenBank/DDBJ whole genome shotgun (WGS) entry which is preliminary data.</text>
</comment>
<evidence type="ECO:0000313" key="4">
    <source>
        <dbReference type="EMBL" id="TDQ05697.1"/>
    </source>
</evidence>
<evidence type="ECO:0000256" key="1">
    <source>
        <dbReference type="SAM" id="Coils"/>
    </source>
</evidence>
<dbReference type="Gene3D" id="3.10.105.10">
    <property type="entry name" value="Dipeptide-binding Protein, Domain 3"/>
    <property type="match status" value="1"/>
</dbReference>
<evidence type="ECO:0000313" key="5">
    <source>
        <dbReference type="Proteomes" id="UP000295444"/>
    </source>
</evidence>
<name>A0A4R6SNT8_LABRH</name>
<evidence type="ECO:0000259" key="3">
    <source>
        <dbReference type="Pfam" id="PF00496"/>
    </source>
</evidence>
<dbReference type="AlphaFoldDB" id="A0A4R6SNT8"/>
<feature type="domain" description="Solute-binding protein family 5" evidence="3">
    <location>
        <begin position="109"/>
        <end position="467"/>
    </location>
</feature>
<dbReference type="RefSeq" id="WP_243753880.1">
    <property type="nucleotide sequence ID" value="NZ_SNXZ01000001.1"/>
</dbReference>
<dbReference type="CDD" id="cd08501">
    <property type="entry name" value="PBP2_Lpqw"/>
    <property type="match status" value="1"/>
</dbReference>
<dbReference type="PROSITE" id="PS51257">
    <property type="entry name" value="PROKAR_LIPOPROTEIN"/>
    <property type="match status" value="1"/>
</dbReference>
<proteinExistence type="predicted"/>
<dbReference type="SUPFAM" id="SSF53850">
    <property type="entry name" value="Periplasmic binding protein-like II"/>
    <property type="match status" value="1"/>
</dbReference>
<dbReference type="GO" id="GO:1904680">
    <property type="term" value="F:peptide transmembrane transporter activity"/>
    <property type="evidence" value="ECO:0007669"/>
    <property type="project" value="TreeGrafter"/>
</dbReference>
<dbReference type="Gene3D" id="3.90.76.10">
    <property type="entry name" value="Dipeptide-binding Protein, Domain 1"/>
    <property type="match status" value="1"/>
</dbReference>
<dbReference type="PANTHER" id="PTHR30290:SF65">
    <property type="entry name" value="MONOACYL PHOSPHATIDYLINOSITOL TETRAMANNOSIDE-BINDING PROTEIN LPQW-RELATED"/>
    <property type="match status" value="1"/>
</dbReference>
<evidence type="ECO:0000256" key="2">
    <source>
        <dbReference type="SAM" id="SignalP"/>
    </source>
</evidence>
<dbReference type="PANTHER" id="PTHR30290">
    <property type="entry name" value="PERIPLASMIC BINDING COMPONENT OF ABC TRANSPORTER"/>
    <property type="match status" value="1"/>
</dbReference>
<keyword evidence="1" id="KW-0175">Coiled coil</keyword>
<sequence>MSRRKWAALIAPVAAAAMLLSACGGSSDGGGDKGVQGGAGKGAGNQDINAMDVSKLKDGGEFKWPLDSLPDNWNYNELDGTVDDGVRILYSIMPHLWLADAGNNVQMNPNYLQSAEITSPDPEVITYKINPQAKWSTGRAISWEDFDATFKALNGTNDKYTVSATTGYEDIEKVEKGANDQEVKVTFKKKFAEWKALFDPLYPKELNSDPETFNSGWVDGPKITAGPFKIGTIDKTGQLVTVVRDPAWWGPKPKLDKITFRVVDRSALADALANGSIDWYKIGSSVDNYQRAKTTKGAVIRQAPGNQYNHITFNGAPGSILADPKLRVALMKGLDQVKFVKGILGPIVQNPTPLGNHFFLQGTAAYQDNASAVKYDQAAAKADLDALGWKMDGQFRKKDGKQLNIRFVSTAGNPISEQIVKLTQAQLKEIGVNVVVDAEPVDKFFKDFVNTGNFDMTGFGWSSNPFPIGGSKAIYYLDPKSTGQNYGHVGSPELNQKLDEASAELDDAKRTADLQEIDKMVWQEGHHLPLYQVPGAVAIRSTVANFGARGFADVDYTKIGFVA</sequence>
<protein>
    <submittedName>
        <fullName evidence="4">Peptide/nickel transport system substrate-binding protein</fullName>
    </submittedName>
</protein>
<feature type="coiled-coil region" evidence="1">
    <location>
        <begin position="491"/>
        <end position="518"/>
    </location>
</feature>
<keyword evidence="5" id="KW-1185">Reference proteome</keyword>
<keyword evidence="2" id="KW-0732">Signal</keyword>
<dbReference type="InterPro" id="IPR039424">
    <property type="entry name" value="SBP_5"/>
</dbReference>
<reference evidence="4 5" key="1">
    <citation type="submission" date="2019-03" db="EMBL/GenBank/DDBJ databases">
        <title>Genomic Encyclopedia of Type Strains, Phase IV (KMG-IV): sequencing the most valuable type-strain genomes for metagenomic binning, comparative biology and taxonomic classification.</title>
        <authorList>
            <person name="Goeker M."/>
        </authorList>
    </citation>
    <scope>NUCLEOTIDE SEQUENCE [LARGE SCALE GENOMIC DNA]</scope>
    <source>
        <strain evidence="4 5">DSM 45361</strain>
    </source>
</reference>
<dbReference type="EMBL" id="SNXZ01000001">
    <property type="protein sequence ID" value="TDQ05697.1"/>
    <property type="molecule type" value="Genomic_DNA"/>
</dbReference>
<feature type="chain" id="PRO_5039687132" evidence="2">
    <location>
        <begin position="23"/>
        <end position="563"/>
    </location>
</feature>
<accession>A0A4R6SNT8</accession>
<gene>
    <name evidence="4" type="ORF">EV186_1011675</name>
</gene>
<dbReference type="Gene3D" id="3.40.190.10">
    <property type="entry name" value="Periplasmic binding protein-like II"/>
    <property type="match status" value="1"/>
</dbReference>
<feature type="signal peptide" evidence="2">
    <location>
        <begin position="1"/>
        <end position="22"/>
    </location>
</feature>
<organism evidence="4 5">
    <name type="scientific">Labedaea rhizosphaerae</name>
    <dbReference type="NCBI Taxonomy" id="598644"/>
    <lineage>
        <taxon>Bacteria</taxon>
        <taxon>Bacillati</taxon>
        <taxon>Actinomycetota</taxon>
        <taxon>Actinomycetes</taxon>
        <taxon>Pseudonocardiales</taxon>
        <taxon>Pseudonocardiaceae</taxon>
        <taxon>Labedaea</taxon>
    </lineage>
</organism>
<dbReference type="Proteomes" id="UP000295444">
    <property type="component" value="Unassembled WGS sequence"/>
</dbReference>
<dbReference type="Pfam" id="PF00496">
    <property type="entry name" value="SBP_bac_5"/>
    <property type="match status" value="1"/>
</dbReference>
<dbReference type="GO" id="GO:0015833">
    <property type="term" value="P:peptide transport"/>
    <property type="evidence" value="ECO:0007669"/>
    <property type="project" value="TreeGrafter"/>
</dbReference>